<comment type="caution">
    <text evidence="2">The sequence shown here is derived from an EMBL/GenBank/DDBJ whole genome shotgun (WGS) entry which is preliminary data.</text>
</comment>
<name>A0AAW5HQU3_9CORY</name>
<sequence>MNIRELTPSDADAVAALEAVLFAGETPWSREVLLTQFAQPYTFYIGAFDDKGALLGYAGLAMLGPRNDPEFEIHTIGVAPEVQRRGVGRELMDQLVHTADLLDGPMFLEVRTDNSAALGMYERYGFSVVGTRKNYYQPSGADAFSMMRPRKIEREQA</sequence>
<dbReference type="GO" id="GO:0008999">
    <property type="term" value="F:protein-N-terminal-alanine acetyltransferase activity"/>
    <property type="evidence" value="ECO:0007669"/>
    <property type="project" value="TreeGrafter"/>
</dbReference>
<dbReference type="InterPro" id="IPR006464">
    <property type="entry name" value="AcTrfase_RimI/Ard1"/>
</dbReference>
<dbReference type="NCBIfam" id="TIGR01575">
    <property type="entry name" value="rimI"/>
    <property type="match status" value="1"/>
</dbReference>
<evidence type="ECO:0000313" key="3">
    <source>
        <dbReference type="Proteomes" id="UP001205920"/>
    </source>
</evidence>
<dbReference type="AlphaFoldDB" id="A0AAW5HQU3"/>
<dbReference type="PROSITE" id="PS51186">
    <property type="entry name" value="GNAT"/>
    <property type="match status" value="1"/>
</dbReference>
<dbReference type="RefSeq" id="WP_070477599.1">
    <property type="nucleotide sequence ID" value="NZ_JAEUWV010000002.1"/>
</dbReference>
<organism evidence="2 3">
    <name type="scientific">Corynebacterium lipophilum</name>
    <dbReference type="NCBI Taxonomy" id="2804918"/>
    <lineage>
        <taxon>Bacteria</taxon>
        <taxon>Bacillati</taxon>
        <taxon>Actinomycetota</taxon>
        <taxon>Actinomycetes</taxon>
        <taxon>Mycobacteriales</taxon>
        <taxon>Corynebacteriaceae</taxon>
        <taxon>Corynebacterium</taxon>
    </lineage>
</organism>
<dbReference type="GO" id="GO:0005840">
    <property type="term" value="C:ribosome"/>
    <property type="evidence" value="ECO:0007669"/>
    <property type="project" value="UniProtKB-KW"/>
</dbReference>
<protein>
    <submittedName>
        <fullName evidence="2">Ribosomal protein S18-alanine N-acetyltransferase</fullName>
    </submittedName>
</protein>
<keyword evidence="2" id="KW-0687">Ribonucleoprotein</keyword>
<keyword evidence="3" id="KW-1185">Reference proteome</keyword>
<dbReference type="PANTHER" id="PTHR43617">
    <property type="entry name" value="L-AMINO ACID N-ACETYLTRANSFERASE"/>
    <property type="match status" value="1"/>
</dbReference>
<dbReference type="InterPro" id="IPR000182">
    <property type="entry name" value="GNAT_dom"/>
</dbReference>
<keyword evidence="2" id="KW-0689">Ribosomal protein</keyword>
<proteinExistence type="predicted"/>
<dbReference type="Gene3D" id="3.40.630.30">
    <property type="match status" value="1"/>
</dbReference>
<dbReference type="InterPro" id="IPR050276">
    <property type="entry name" value="MshD_Acetyltransferase"/>
</dbReference>
<dbReference type="CDD" id="cd04301">
    <property type="entry name" value="NAT_SF"/>
    <property type="match status" value="1"/>
</dbReference>
<reference evidence="2 3" key="1">
    <citation type="submission" date="2021-01" db="EMBL/GenBank/DDBJ databases">
        <title>Identification and Characterization of Corynebacterium sp.</title>
        <authorList>
            <person name="Luo Q."/>
            <person name="Qu P."/>
            <person name="Chen Q."/>
        </authorList>
    </citation>
    <scope>NUCLEOTIDE SEQUENCE [LARGE SCALE GENOMIC DNA]</scope>
    <source>
        <strain evidence="2 3">MC-18</strain>
    </source>
</reference>
<gene>
    <name evidence="2" type="primary">rimI</name>
    <name evidence="2" type="ORF">JMN37_02415</name>
</gene>
<dbReference type="SUPFAM" id="SSF55729">
    <property type="entry name" value="Acyl-CoA N-acyltransferases (Nat)"/>
    <property type="match status" value="1"/>
</dbReference>
<feature type="domain" description="N-acetyltransferase" evidence="1">
    <location>
        <begin position="1"/>
        <end position="151"/>
    </location>
</feature>
<evidence type="ECO:0000313" key="2">
    <source>
        <dbReference type="EMBL" id="MCO6393844.1"/>
    </source>
</evidence>
<dbReference type="Proteomes" id="UP001205920">
    <property type="component" value="Unassembled WGS sequence"/>
</dbReference>
<dbReference type="PANTHER" id="PTHR43617:SF20">
    <property type="entry name" value="N-ALPHA-ACETYLTRANSFERASE RIMI"/>
    <property type="match status" value="1"/>
</dbReference>
<dbReference type="Pfam" id="PF00583">
    <property type="entry name" value="Acetyltransf_1"/>
    <property type="match status" value="1"/>
</dbReference>
<accession>A0AAW5HQU3</accession>
<dbReference type="InterPro" id="IPR016181">
    <property type="entry name" value="Acyl_CoA_acyltransferase"/>
</dbReference>
<evidence type="ECO:0000259" key="1">
    <source>
        <dbReference type="PROSITE" id="PS51186"/>
    </source>
</evidence>
<dbReference type="EMBL" id="JAEUWV010000002">
    <property type="protein sequence ID" value="MCO6393844.1"/>
    <property type="molecule type" value="Genomic_DNA"/>
</dbReference>